<dbReference type="RefSeq" id="WP_264140393.1">
    <property type="nucleotide sequence ID" value="NZ_JAOYOD010000001.1"/>
</dbReference>
<organism evidence="1 2">
    <name type="scientific">Reichenbachiella ulvae</name>
    <dbReference type="NCBI Taxonomy" id="2980104"/>
    <lineage>
        <taxon>Bacteria</taxon>
        <taxon>Pseudomonadati</taxon>
        <taxon>Bacteroidota</taxon>
        <taxon>Cytophagia</taxon>
        <taxon>Cytophagales</taxon>
        <taxon>Reichenbachiellaceae</taxon>
        <taxon>Reichenbachiella</taxon>
    </lineage>
</organism>
<proteinExistence type="predicted"/>
<reference evidence="1 2" key="1">
    <citation type="submission" date="2022-10" db="EMBL/GenBank/DDBJ databases">
        <title>Comparative genomics and taxonomic characterization of three novel marine species of genus Reichenbachiella exhibiting antioxidant and polysaccharide degradation activities.</title>
        <authorList>
            <person name="Muhammad N."/>
            <person name="Lee Y.-J."/>
            <person name="Ko J."/>
            <person name="Kim S.-G."/>
        </authorList>
    </citation>
    <scope>NUCLEOTIDE SEQUENCE [LARGE SCALE GENOMIC DNA]</scope>
    <source>
        <strain evidence="1 2">ABR2-5</strain>
    </source>
</reference>
<comment type="caution">
    <text evidence="1">The sequence shown here is derived from an EMBL/GenBank/DDBJ whole genome shotgun (WGS) entry which is preliminary data.</text>
</comment>
<evidence type="ECO:0000313" key="2">
    <source>
        <dbReference type="Proteomes" id="UP001300692"/>
    </source>
</evidence>
<dbReference type="SUPFAM" id="SSF56954">
    <property type="entry name" value="Outer membrane efflux proteins (OEP)"/>
    <property type="match status" value="1"/>
</dbReference>
<keyword evidence="2" id="KW-1185">Reference proteome</keyword>
<name>A0ABT3D148_9BACT</name>
<sequence>MKINKVIIFLSFQSILLIGGLSAQTREYHIRSIEEQERIDAFGEKLVDLAYLNYPGFSIKDEEVAIAELEVKLSKYAWLDQLTVSANINESVIDPPSSDMVPNVYYPRYNFGVRIPVGIFVRQPTHTKIAKKMHQISLYNHEVSWMMLKKEVLSSYNDYLMYKEVYDLKIEIAEEAYAILMNMEDKFTNGEIELELYNNVAKNYKLDVEKLFAAKAEMENAKLELEMWIGRDLEDVN</sequence>
<gene>
    <name evidence="1" type="ORF">N7U62_22620</name>
</gene>
<dbReference type="Proteomes" id="UP001300692">
    <property type="component" value="Unassembled WGS sequence"/>
</dbReference>
<accession>A0ABT3D148</accession>
<dbReference type="EMBL" id="JAOYOD010000001">
    <property type="protein sequence ID" value="MCV9389475.1"/>
    <property type="molecule type" value="Genomic_DNA"/>
</dbReference>
<protein>
    <submittedName>
        <fullName evidence="1">TolC family protein</fullName>
    </submittedName>
</protein>
<evidence type="ECO:0000313" key="1">
    <source>
        <dbReference type="EMBL" id="MCV9389475.1"/>
    </source>
</evidence>
<dbReference type="Gene3D" id="1.20.1600.10">
    <property type="entry name" value="Outer membrane efflux proteins (OEP)"/>
    <property type="match status" value="1"/>
</dbReference>